<dbReference type="PANTHER" id="PTHR12442">
    <property type="entry name" value="DYNEIN INTERMEDIATE CHAIN"/>
    <property type="match status" value="1"/>
</dbReference>
<dbReference type="FunFam" id="2.130.10.10:FF:001070">
    <property type="entry name" value="Dynein intermediate chain, cytosolic"/>
    <property type="match status" value="1"/>
</dbReference>
<dbReference type="GO" id="GO:0005737">
    <property type="term" value="C:cytoplasm"/>
    <property type="evidence" value="ECO:0007669"/>
    <property type="project" value="UniProtKB-SubCell"/>
</dbReference>
<evidence type="ECO:0000256" key="1">
    <source>
        <dbReference type="ARBA" id="ARBA00004496"/>
    </source>
</evidence>
<dbReference type="InterPro" id="IPR015943">
    <property type="entry name" value="WD40/YVTN_repeat-like_dom_sf"/>
</dbReference>
<dbReference type="EMBL" id="KQ257472">
    <property type="protein sequence ID" value="KNC95960.1"/>
    <property type="molecule type" value="Genomic_DNA"/>
</dbReference>
<dbReference type="GO" id="GO:0045504">
    <property type="term" value="F:dynein heavy chain binding"/>
    <property type="evidence" value="ECO:0007669"/>
    <property type="project" value="TreeGrafter"/>
</dbReference>
<evidence type="ECO:0000256" key="6">
    <source>
        <dbReference type="SAM" id="MobiDB-lite"/>
    </source>
</evidence>
<evidence type="ECO:0000256" key="5">
    <source>
        <dbReference type="PROSITE-ProRule" id="PRU00221"/>
    </source>
</evidence>
<feature type="compositionally biased region" description="Basic and acidic residues" evidence="6">
    <location>
        <begin position="84"/>
        <end position="100"/>
    </location>
</feature>
<dbReference type="InterPro" id="IPR050687">
    <property type="entry name" value="Dynein_IC"/>
</dbReference>
<dbReference type="InterPro" id="IPR036322">
    <property type="entry name" value="WD40_repeat_dom_sf"/>
</dbReference>
<evidence type="ECO:0000256" key="4">
    <source>
        <dbReference type="ARBA" id="ARBA00022737"/>
    </source>
</evidence>
<dbReference type="GO" id="GO:0045503">
    <property type="term" value="F:dynein light chain binding"/>
    <property type="evidence" value="ECO:0007669"/>
    <property type="project" value="TreeGrafter"/>
</dbReference>
<name>A0A0L0H3B7_SPIPD</name>
<dbReference type="Proteomes" id="UP000053201">
    <property type="component" value="Unassembled WGS sequence"/>
</dbReference>
<dbReference type="AlphaFoldDB" id="A0A0L0H3B7"/>
<keyword evidence="2" id="KW-0963">Cytoplasm</keyword>
<dbReference type="VEuPathDB" id="FungiDB:SPPG_08565"/>
<dbReference type="RefSeq" id="XP_016604000.1">
    <property type="nucleotide sequence ID" value="XM_016756712.1"/>
</dbReference>
<gene>
    <name evidence="7" type="ORF">SPPG_08565</name>
</gene>
<evidence type="ECO:0000256" key="3">
    <source>
        <dbReference type="ARBA" id="ARBA00022574"/>
    </source>
</evidence>
<sequence>MLPVDRRKEELEKKRARIAELRRAKEERKVALLDAQKRDSVGKPTRDRKDIDDLVASLVGDRPSSRASSTDELRSSSPSLSFTEPRKHDERETRSLRQDAEPQPDAIASAQEKPQPTLASAEFIFLDVAPKEKVMYTKEIQTETLYVEEAGTSDVEKSQKSANTPESVDVLVQPIPASENMSTVVTPQPRELSEDERKAIVASETFLDFFEYTTKLVERALSDTAYDFMTDYTTGDSGVIDRAEGKTVKLFCSFSDERWTRNRSVTDVSWSQKHPELVLASCGKNHAAISEPDGVVLIWNLHLRDRPEFVFQSQSDLTVARFADFHPNYIIGGTYSGQIVIWDTRAKNLPVLKTPLSAAGHTHPVYSMTIVGTQNAHNLVSASTDGLVCSWQLDMLAQPTEILDLVHPTHAKTDGVSVTTMAFPHNETATFWIGTEEGSIHQVNRYDRAGSKAGVNAQDIYKGHYSMVTGLNFHPPSGSADFSDLFLTSSVDWTIKLWRAKSIQKAPTSTQTITPLYSFEEADDYVYDVRWSPVHPSVFGSVDGSGRFDLYDLNQEMEVPIVSMRVGQGHALNKLAWDKEGRRTAIGSSDGQVFVYDIGEMSQPRSDEWALFQRTLAEIETR</sequence>
<evidence type="ECO:0000313" key="7">
    <source>
        <dbReference type="EMBL" id="KNC95960.1"/>
    </source>
</evidence>
<evidence type="ECO:0000313" key="8">
    <source>
        <dbReference type="Proteomes" id="UP000053201"/>
    </source>
</evidence>
<dbReference type="OrthoDB" id="366230at2759"/>
<feature type="compositionally biased region" description="Basic and acidic residues" evidence="6">
    <location>
        <begin position="23"/>
        <end position="52"/>
    </location>
</feature>
<organism evidence="7 8">
    <name type="scientific">Spizellomyces punctatus (strain DAOM BR117)</name>
    <dbReference type="NCBI Taxonomy" id="645134"/>
    <lineage>
        <taxon>Eukaryota</taxon>
        <taxon>Fungi</taxon>
        <taxon>Fungi incertae sedis</taxon>
        <taxon>Chytridiomycota</taxon>
        <taxon>Chytridiomycota incertae sedis</taxon>
        <taxon>Chytridiomycetes</taxon>
        <taxon>Spizellomycetales</taxon>
        <taxon>Spizellomycetaceae</taxon>
        <taxon>Spizellomyces</taxon>
    </lineage>
</organism>
<dbReference type="InterPro" id="IPR001680">
    <property type="entry name" value="WD40_rpt"/>
</dbReference>
<comment type="subcellular location">
    <subcellularLocation>
        <location evidence="1">Cytoplasm</location>
    </subcellularLocation>
</comment>
<dbReference type="GeneID" id="27691719"/>
<keyword evidence="4" id="KW-0677">Repeat</keyword>
<accession>A0A0L0H3B7</accession>
<keyword evidence="3 5" id="KW-0853">WD repeat</keyword>
<dbReference type="PROSITE" id="PS50082">
    <property type="entry name" value="WD_REPEATS_2"/>
    <property type="match status" value="1"/>
</dbReference>
<protein>
    <submittedName>
        <fullName evidence="7">Uncharacterized protein</fullName>
    </submittedName>
</protein>
<dbReference type="FunCoup" id="A0A0L0H3B7">
    <property type="interactions" value="97"/>
</dbReference>
<dbReference type="eggNOG" id="KOG1587">
    <property type="taxonomic scope" value="Eukaryota"/>
</dbReference>
<proteinExistence type="predicted"/>
<feature type="region of interest" description="Disordered" evidence="6">
    <location>
        <begin position="23"/>
        <end position="115"/>
    </location>
</feature>
<evidence type="ECO:0000256" key="2">
    <source>
        <dbReference type="ARBA" id="ARBA00022490"/>
    </source>
</evidence>
<dbReference type="GO" id="GO:0005868">
    <property type="term" value="C:cytoplasmic dynein complex"/>
    <property type="evidence" value="ECO:0007669"/>
    <property type="project" value="TreeGrafter"/>
</dbReference>
<dbReference type="InParanoid" id="A0A0L0H3B7"/>
<dbReference type="SMART" id="SM00320">
    <property type="entry name" value="WD40"/>
    <property type="match status" value="6"/>
</dbReference>
<dbReference type="STRING" id="645134.A0A0L0H3B7"/>
<dbReference type="PANTHER" id="PTHR12442:SF22">
    <property type="entry name" value="CYTOPLASMIC DYNEIN 1 INTERMEDIATE CHAIN-RELATED"/>
    <property type="match status" value="1"/>
</dbReference>
<reference evidence="7 8" key="1">
    <citation type="submission" date="2009-08" db="EMBL/GenBank/DDBJ databases">
        <title>The Genome Sequence of Spizellomyces punctatus strain DAOM BR117.</title>
        <authorList>
            <consortium name="The Broad Institute Genome Sequencing Platform"/>
            <person name="Russ C."/>
            <person name="Cuomo C."/>
            <person name="Shea T."/>
            <person name="Young S.K."/>
            <person name="Zeng Q."/>
            <person name="Koehrsen M."/>
            <person name="Haas B."/>
            <person name="Borodovsky M."/>
            <person name="Guigo R."/>
            <person name="Alvarado L."/>
            <person name="Berlin A."/>
            <person name="Bochicchio J."/>
            <person name="Borenstein D."/>
            <person name="Chapman S."/>
            <person name="Chen Z."/>
            <person name="Engels R."/>
            <person name="Freedman E."/>
            <person name="Gellesch M."/>
            <person name="Goldberg J."/>
            <person name="Griggs A."/>
            <person name="Gujja S."/>
            <person name="Heiman D."/>
            <person name="Hepburn T."/>
            <person name="Howarth C."/>
            <person name="Jen D."/>
            <person name="Larson L."/>
            <person name="Lewis B."/>
            <person name="Mehta T."/>
            <person name="Park D."/>
            <person name="Pearson M."/>
            <person name="Roberts A."/>
            <person name="Saif S."/>
            <person name="Shenoy N."/>
            <person name="Sisk P."/>
            <person name="Stolte C."/>
            <person name="Sykes S."/>
            <person name="Thomson T."/>
            <person name="Walk T."/>
            <person name="White J."/>
            <person name="Yandava C."/>
            <person name="Burger G."/>
            <person name="Gray M.W."/>
            <person name="Holland P.W.H."/>
            <person name="King N."/>
            <person name="Lang F.B.F."/>
            <person name="Roger A.J."/>
            <person name="Ruiz-Trillo I."/>
            <person name="Lander E."/>
            <person name="Nusbaum C."/>
        </authorList>
    </citation>
    <scope>NUCLEOTIDE SEQUENCE [LARGE SCALE GENOMIC DNA]</scope>
    <source>
        <strain evidence="7 8">DAOM BR117</strain>
    </source>
</reference>
<feature type="repeat" description="WD" evidence="5">
    <location>
        <begin position="461"/>
        <end position="508"/>
    </location>
</feature>
<dbReference type="OMA" id="CTCMSFA"/>
<dbReference type="GO" id="GO:0010970">
    <property type="term" value="P:transport along microtubule"/>
    <property type="evidence" value="ECO:0007669"/>
    <property type="project" value="TreeGrafter"/>
</dbReference>
<dbReference type="SUPFAM" id="SSF50978">
    <property type="entry name" value="WD40 repeat-like"/>
    <property type="match status" value="1"/>
</dbReference>
<dbReference type="Gene3D" id="2.130.10.10">
    <property type="entry name" value="YVTN repeat-like/Quinoprotein amine dehydrogenase"/>
    <property type="match status" value="2"/>
</dbReference>
<keyword evidence="8" id="KW-1185">Reference proteome</keyword>
<dbReference type="Pfam" id="PF00400">
    <property type="entry name" value="WD40"/>
    <property type="match status" value="1"/>
</dbReference>